<dbReference type="PROSITE" id="PS00107">
    <property type="entry name" value="PROTEIN_KINASE_ATP"/>
    <property type="match status" value="1"/>
</dbReference>
<dbReference type="PANTHER" id="PTHR24346">
    <property type="entry name" value="MAP/MICROTUBULE AFFINITY-REGULATING KINASE"/>
    <property type="match status" value="1"/>
</dbReference>
<dbReference type="AlphaFoldDB" id="A0A5D4K7G4"/>
<evidence type="ECO:0000256" key="5">
    <source>
        <dbReference type="ARBA" id="ARBA00022840"/>
    </source>
</evidence>
<evidence type="ECO:0000256" key="6">
    <source>
        <dbReference type="PROSITE-ProRule" id="PRU10141"/>
    </source>
</evidence>
<dbReference type="CDD" id="cd00180">
    <property type="entry name" value="PKc"/>
    <property type="match status" value="1"/>
</dbReference>
<dbReference type="PROSITE" id="PS50011">
    <property type="entry name" value="PROTEIN_KINASE_DOM"/>
    <property type="match status" value="1"/>
</dbReference>
<proteinExistence type="predicted"/>
<dbReference type="GO" id="GO:0004674">
    <property type="term" value="F:protein serine/threonine kinase activity"/>
    <property type="evidence" value="ECO:0007669"/>
    <property type="project" value="UniProtKB-KW"/>
</dbReference>
<sequence length="266" mass="31148">MIHFLKNLWTLPLKKGTTLNERYSILHFIGQGSYGQVYLASDKKKHEIVVVKRNRKRKGKNCEGMLIEEAETLSKLDHPSIPKKIDLFQERENVYLVMEHIQGVNFEDLILNEACIYSEKESLSILMQVTSIVQYLHESQCIHRDLRLPNIIINEKGIHVIDFGLAVFGEKSHTQSLPDETSEKDLFREHSYKSDYYALGHFLLFLLYSNFQPDSKQERSWEEELTITEDTRKLIRRMLRSEEAYDHIDDISSDIEGIIAKFKEQA</sequence>
<evidence type="ECO:0000256" key="3">
    <source>
        <dbReference type="ARBA" id="ARBA00022741"/>
    </source>
</evidence>
<comment type="caution">
    <text evidence="8">The sequence shown here is derived from an EMBL/GenBank/DDBJ whole genome shotgun (WGS) entry which is preliminary data.</text>
</comment>
<dbReference type="PANTHER" id="PTHR24346:SF82">
    <property type="entry name" value="KP78A-RELATED"/>
    <property type="match status" value="1"/>
</dbReference>
<keyword evidence="1" id="KW-0723">Serine/threonine-protein kinase</keyword>
<dbReference type="InterPro" id="IPR017441">
    <property type="entry name" value="Protein_kinase_ATP_BS"/>
</dbReference>
<reference evidence="8 9" key="1">
    <citation type="submission" date="2019-08" db="EMBL/GenBank/DDBJ databases">
        <title>Bacillus genomes from the desert of Cuatro Cienegas, Coahuila.</title>
        <authorList>
            <person name="Olmedo-Alvarez G."/>
        </authorList>
    </citation>
    <scope>NUCLEOTIDE SEQUENCE [LARGE SCALE GENOMIC DNA]</scope>
    <source>
        <strain evidence="8 9">CH40_1T</strain>
    </source>
</reference>
<dbReference type="InterPro" id="IPR020635">
    <property type="entry name" value="Tyr_kinase_cat_dom"/>
</dbReference>
<dbReference type="Proteomes" id="UP000323317">
    <property type="component" value="Unassembled WGS sequence"/>
</dbReference>
<evidence type="ECO:0000313" key="8">
    <source>
        <dbReference type="EMBL" id="TYR73182.1"/>
    </source>
</evidence>
<keyword evidence="2" id="KW-0808">Transferase</keyword>
<dbReference type="InterPro" id="IPR011009">
    <property type="entry name" value="Kinase-like_dom_sf"/>
</dbReference>
<dbReference type="GO" id="GO:0035556">
    <property type="term" value="P:intracellular signal transduction"/>
    <property type="evidence" value="ECO:0007669"/>
    <property type="project" value="TreeGrafter"/>
</dbReference>
<dbReference type="GO" id="GO:0005524">
    <property type="term" value="F:ATP binding"/>
    <property type="evidence" value="ECO:0007669"/>
    <property type="project" value="UniProtKB-UniRule"/>
</dbReference>
<evidence type="ECO:0000256" key="4">
    <source>
        <dbReference type="ARBA" id="ARBA00022777"/>
    </source>
</evidence>
<name>A0A5D4K7G4_9BACI</name>
<feature type="domain" description="Protein kinase" evidence="7">
    <location>
        <begin position="23"/>
        <end position="266"/>
    </location>
</feature>
<keyword evidence="4 8" id="KW-0418">Kinase</keyword>
<dbReference type="Pfam" id="PF00069">
    <property type="entry name" value="Pkinase"/>
    <property type="match status" value="1"/>
</dbReference>
<evidence type="ECO:0000259" key="7">
    <source>
        <dbReference type="PROSITE" id="PS50011"/>
    </source>
</evidence>
<evidence type="ECO:0000313" key="9">
    <source>
        <dbReference type="Proteomes" id="UP000323317"/>
    </source>
</evidence>
<dbReference type="RefSeq" id="WP_148948494.1">
    <property type="nucleotide sequence ID" value="NZ_JBNIKK010000003.1"/>
</dbReference>
<keyword evidence="5 6" id="KW-0067">ATP-binding</keyword>
<evidence type="ECO:0000256" key="2">
    <source>
        <dbReference type="ARBA" id="ARBA00022679"/>
    </source>
</evidence>
<dbReference type="GO" id="GO:0005737">
    <property type="term" value="C:cytoplasm"/>
    <property type="evidence" value="ECO:0007669"/>
    <property type="project" value="TreeGrafter"/>
</dbReference>
<dbReference type="InterPro" id="IPR000719">
    <property type="entry name" value="Prot_kinase_dom"/>
</dbReference>
<dbReference type="GO" id="GO:0004713">
    <property type="term" value="F:protein tyrosine kinase activity"/>
    <property type="evidence" value="ECO:0007669"/>
    <property type="project" value="InterPro"/>
</dbReference>
<organism evidence="8 9">
    <name type="scientific">Rossellomorea vietnamensis</name>
    <dbReference type="NCBI Taxonomy" id="218284"/>
    <lineage>
        <taxon>Bacteria</taxon>
        <taxon>Bacillati</taxon>
        <taxon>Bacillota</taxon>
        <taxon>Bacilli</taxon>
        <taxon>Bacillales</taxon>
        <taxon>Bacillaceae</taxon>
        <taxon>Rossellomorea</taxon>
    </lineage>
</organism>
<gene>
    <name evidence="8" type="ORF">FZC79_19985</name>
</gene>
<keyword evidence="3 6" id="KW-0547">Nucleotide-binding</keyword>
<dbReference type="Gene3D" id="1.10.510.10">
    <property type="entry name" value="Transferase(Phosphotransferase) domain 1"/>
    <property type="match status" value="1"/>
</dbReference>
<accession>A0A5D4K7G4</accession>
<dbReference type="EMBL" id="VTEH01000021">
    <property type="protein sequence ID" value="TYR73182.1"/>
    <property type="molecule type" value="Genomic_DNA"/>
</dbReference>
<dbReference type="SUPFAM" id="SSF56112">
    <property type="entry name" value="Protein kinase-like (PK-like)"/>
    <property type="match status" value="1"/>
</dbReference>
<evidence type="ECO:0000256" key="1">
    <source>
        <dbReference type="ARBA" id="ARBA00022527"/>
    </source>
</evidence>
<protein>
    <submittedName>
        <fullName evidence="8">Protein kinase family protein</fullName>
    </submittedName>
</protein>
<dbReference type="SMART" id="SM00219">
    <property type="entry name" value="TyrKc"/>
    <property type="match status" value="1"/>
</dbReference>
<feature type="binding site" evidence="6">
    <location>
        <position position="52"/>
    </location>
    <ligand>
        <name>ATP</name>
        <dbReference type="ChEBI" id="CHEBI:30616"/>
    </ligand>
</feature>